<organism evidence="2 3">
    <name type="scientific">Saguinus oedipus</name>
    <name type="common">Cotton-top tamarin</name>
    <name type="synonym">Oedipomidas oedipus</name>
    <dbReference type="NCBI Taxonomy" id="9490"/>
    <lineage>
        <taxon>Eukaryota</taxon>
        <taxon>Metazoa</taxon>
        <taxon>Chordata</taxon>
        <taxon>Craniata</taxon>
        <taxon>Vertebrata</taxon>
        <taxon>Euteleostomi</taxon>
        <taxon>Mammalia</taxon>
        <taxon>Eutheria</taxon>
        <taxon>Euarchontoglires</taxon>
        <taxon>Primates</taxon>
        <taxon>Haplorrhini</taxon>
        <taxon>Platyrrhini</taxon>
        <taxon>Cebidae</taxon>
        <taxon>Callitrichinae</taxon>
        <taxon>Saguinus</taxon>
    </lineage>
</organism>
<accession>A0ABQ9WHG1</accession>
<proteinExistence type="predicted"/>
<gene>
    <name evidence="2" type="ORF">P7K49_002486</name>
</gene>
<evidence type="ECO:0000256" key="1">
    <source>
        <dbReference type="SAM" id="MobiDB-lite"/>
    </source>
</evidence>
<sequence>MTDYETVGRGLAPAVKRDGRRDQVPQQSRSEAQLRSRSALNLSQLERREGRLRRPGDSDRLAPRPARTEAVFRTGRALPASGQFQILALPEAGADASSPAEPPPAGRYPSPSQSHPLRGEHRRAPRPPAGPRAPWMEERDSSKVAGQSLPGNRLLPDALSPALGLGRAGLPSRAPGPGASCLRGPGFRVQPLRFTSGCSWGGGSGW</sequence>
<reference evidence="2 3" key="1">
    <citation type="submission" date="2023-05" db="EMBL/GenBank/DDBJ databases">
        <title>B98-5 Cell Line De Novo Hybrid Assembly: An Optical Mapping Approach.</title>
        <authorList>
            <person name="Kananen K."/>
            <person name="Auerbach J.A."/>
            <person name="Kautto E."/>
            <person name="Blachly J.S."/>
        </authorList>
    </citation>
    <scope>NUCLEOTIDE SEQUENCE [LARGE SCALE GENOMIC DNA]</scope>
    <source>
        <strain evidence="2">B95-8</strain>
        <tissue evidence="2">Cell line</tissue>
    </source>
</reference>
<comment type="caution">
    <text evidence="2">The sequence shown here is derived from an EMBL/GenBank/DDBJ whole genome shotgun (WGS) entry which is preliminary data.</text>
</comment>
<feature type="compositionally biased region" description="Basic and acidic residues" evidence="1">
    <location>
        <begin position="45"/>
        <end position="62"/>
    </location>
</feature>
<name>A0ABQ9WHG1_SAGOE</name>
<feature type="region of interest" description="Disordered" evidence="1">
    <location>
        <begin position="1"/>
        <end position="76"/>
    </location>
</feature>
<feature type="compositionally biased region" description="Polar residues" evidence="1">
    <location>
        <begin position="24"/>
        <end position="44"/>
    </location>
</feature>
<dbReference type="Proteomes" id="UP001266305">
    <property type="component" value="Unassembled WGS sequence"/>
</dbReference>
<dbReference type="EMBL" id="JASSZA010000001">
    <property type="protein sequence ID" value="KAK2121100.1"/>
    <property type="molecule type" value="Genomic_DNA"/>
</dbReference>
<evidence type="ECO:0000313" key="2">
    <source>
        <dbReference type="EMBL" id="KAK2121100.1"/>
    </source>
</evidence>
<keyword evidence="3" id="KW-1185">Reference proteome</keyword>
<evidence type="ECO:0000313" key="3">
    <source>
        <dbReference type="Proteomes" id="UP001266305"/>
    </source>
</evidence>
<protein>
    <submittedName>
        <fullName evidence="2">Uncharacterized protein</fullName>
    </submittedName>
</protein>
<feature type="region of interest" description="Disordered" evidence="1">
    <location>
        <begin position="92"/>
        <end position="187"/>
    </location>
</feature>